<dbReference type="AlphaFoldDB" id="A0A479ZYZ5"/>
<evidence type="ECO:0000313" key="2">
    <source>
        <dbReference type="Proteomes" id="UP000300142"/>
    </source>
</evidence>
<sequence>MQVINNNELFTQVAAEESAIASGGKSDYQNNKYMPDPYYGNGWNYGNGWKTSAPETAATYLPLLKATGLIQVAEAFGIANSAMQLEVIKILAGL</sequence>
<organism evidence="1 2">
    <name type="scientific">Sphaerospermopsis reniformis</name>
    <dbReference type="NCBI Taxonomy" id="531300"/>
    <lineage>
        <taxon>Bacteria</taxon>
        <taxon>Bacillati</taxon>
        <taxon>Cyanobacteriota</taxon>
        <taxon>Cyanophyceae</taxon>
        <taxon>Nostocales</taxon>
        <taxon>Aphanizomenonaceae</taxon>
        <taxon>Sphaerospermopsis</taxon>
    </lineage>
</organism>
<name>A0A479ZYZ5_9CYAN</name>
<reference evidence="2" key="1">
    <citation type="submission" date="2019-02" db="EMBL/GenBank/DDBJ databases">
        <title>Draft genome sequence of Sphaerospermopsis reniformis NIES-1949.</title>
        <authorList>
            <person name="Yamaguchi H."/>
            <person name="Suzuki S."/>
            <person name="Kawachi M."/>
        </authorList>
    </citation>
    <scope>NUCLEOTIDE SEQUENCE [LARGE SCALE GENOMIC DNA]</scope>
    <source>
        <strain evidence="2">NIES-1949</strain>
    </source>
</reference>
<proteinExistence type="predicted"/>
<accession>A0A479ZYZ5</accession>
<comment type="caution">
    <text evidence="1">The sequence shown here is derived from an EMBL/GenBank/DDBJ whole genome shotgun (WGS) entry which is preliminary data.</text>
</comment>
<protein>
    <submittedName>
        <fullName evidence="1">Uncharacterized protein</fullName>
    </submittedName>
</protein>
<dbReference type="EMBL" id="BJCE01000110">
    <property type="protein sequence ID" value="GCL38020.1"/>
    <property type="molecule type" value="Genomic_DNA"/>
</dbReference>
<gene>
    <name evidence="1" type="ORF">SR1949_31330</name>
</gene>
<keyword evidence="2" id="KW-1185">Reference proteome</keyword>
<evidence type="ECO:0000313" key="1">
    <source>
        <dbReference type="EMBL" id="GCL38020.1"/>
    </source>
</evidence>
<dbReference type="RefSeq" id="WP_137668026.1">
    <property type="nucleotide sequence ID" value="NZ_BJCE01000110.1"/>
</dbReference>
<dbReference type="Proteomes" id="UP000300142">
    <property type="component" value="Unassembled WGS sequence"/>
</dbReference>